<sequence>MSAPPDHSGTSNFTKDASAPGENFEARQTSSTDDYKPDPSKSLPLNKARQALLDDVIALYSCQPTVERVKRYTPDCVYDDQFVYANDRYKMAGQWFALPKLFKKSVCEGYQVVVNDRDLIQFKNEQSWTFKLLPKTATINALVSLSLDPATADSDFIQIKYHKDQANDKDYSHEGLGFNFKKWQADNVVKYMDSPEVAAFEKDKGAAKEHVKEYGSGGKEGEAPVKDM</sequence>
<dbReference type="PANTHER" id="PTHR34213">
    <property type="entry name" value="NUCLEAR TRANSPORT FACTOR 2 (NTF2) FAMILY PROTEIN"/>
    <property type="match status" value="1"/>
</dbReference>
<evidence type="ECO:0000313" key="3">
    <source>
        <dbReference type="Proteomes" id="UP000324767"/>
    </source>
</evidence>
<proteinExistence type="predicted"/>
<feature type="region of interest" description="Disordered" evidence="1">
    <location>
        <begin position="1"/>
        <end position="41"/>
    </location>
</feature>
<dbReference type="PANTHER" id="PTHR34213:SF2">
    <property type="entry name" value="NUCLEAR TRANSPORT FACTOR 2 (NTF2) FAMILY PROTEIN"/>
    <property type="match status" value="1"/>
</dbReference>
<dbReference type="AlphaFoldDB" id="A0A5M8PRY1"/>
<feature type="region of interest" description="Disordered" evidence="1">
    <location>
        <begin position="202"/>
        <end position="228"/>
    </location>
</feature>
<name>A0A5M8PRY1_9LECA</name>
<protein>
    <submittedName>
        <fullName evidence="2">Uncharacterized protein</fullName>
    </submittedName>
</protein>
<dbReference type="EMBL" id="VXIT01000006">
    <property type="protein sequence ID" value="KAA6412177.1"/>
    <property type="molecule type" value="Genomic_DNA"/>
</dbReference>
<gene>
    <name evidence="2" type="ORF">FRX48_04328</name>
</gene>
<organism evidence="2 3">
    <name type="scientific">Lasallia pustulata</name>
    <dbReference type="NCBI Taxonomy" id="136370"/>
    <lineage>
        <taxon>Eukaryota</taxon>
        <taxon>Fungi</taxon>
        <taxon>Dikarya</taxon>
        <taxon>Ascomycota</taxon>
        <taxon>Pezizomycotina</taxon>
        <taxon>Lecanoromycetes</taxon>
        <taxon>OSLEUM clade</taxon>
        <taxon>Umbilicariomycetidae</taxon>
        <taxon>Umbilicariales</taxon>
        <taxon>Umbilicariaceae</taxon>
        <taxon>Lasallia</taxon>
    </lineage>
</organism>
<accession>A0A5M8PRY1</accession>
<dbReference type="OrthoDB" id="2400485at2759"/>
<dbReference type="Proteomes" id="UP000324767">
    <property type="component" value="Unassembled WGS sequence"/>
</dbReference>
<comment type="caution">
    <text evidence="2">The sequence shown here is derived from an EMBL/GenBank/DDBJ whole genome shotgun (WGS) entry which is preliminary data.</text>
</comment>
<reference evidence="2 3" key="1">
    <citation type="submission" date="2019-09" db="EMBL/GenBank/DDBJ databases">
        <title>The hologenome of the rock-dwelling lichen Lasallia pustulata.</title>
        <authorList>
            <person name="Greshake Tzovaras B."/>
            <person name="Segers F."/>
            <person name="Bicker A."/>
            <person name="Dal Grande F."/>
            <person name="Otte J."/>
            <person name="Hankeln T."/>
            <person name="Schmitt I."/>
            <person name="Ebersberger I."/>
        </authorList>
    </citation>
    <scope>NUCLEOTIDE SEQUENCE [LARGE SCALE GENOMIC DNA]</scope>
    <source>
        <strain evidence="2">A1-1</strain>
    </source>
</reference>
<evidence type="ECO:0000256" key="1">
    <source>
        <dbReference type="SAM" id="MobiDB-lite"/>
    </source>
</evidence>
<evidence type="ECO:0000313" key="2">
    <source>
        <dbReference type="EMBL" id="KAA6412177.1"/>
    </source>
</evidence>